<keyword evidence="2" id="KW-1185">Reference proteome</keyword>
<proteinExistence type="predicted"/>
<accession>A0ACD1HK99</accession>
<gene>
    <name evidence="1" type="ORF">BO66DRAFT_434833</name>
</gene>
<reference evidence="1" key="1">
    <citation type="submission" date="2018-02" db="EMBL/GenBank/DDBJ databases">
        <title>The genomes of Aspergillus section Nigri reveals drivers in fungal speciation.</title>
        <authorList>
            <consortium name="DOE Joint Genome Institute"/>
            <person name="Vesth T.C."/>
            <person name="Nybo J."/>
            <person name="Theobald S."/>
            <person name="Brandl J."/>
            <person name="Frisvad J.C."/>
            <person name="Nielsen K.F."/>
            <person name="Lyhne E.K."/>
            <person name="Kogle M.E."/>
            <person name="Kuo A."/>
            <person name="Riley R."/>
            <person name="Clum A."/>
            <person name="Nolan M."/>
            <person name="Lipzen A."/>
            <person name="Salamov A."/>
            <person name="Henrissat B."/>
            <person name="Wiebenga A."/>
            <person name="De vries R.P."/>
            <person name="Grigoriev I.V."/>
            <person name="Mortensen U.H."/>
            <person name="Andersen M.R."/>
            <person name="Baker S.E."/>
        </authorList>
    </citation>
    <scope>NUCLEOTIDE SEQUENCE</scope>
    <source>
        <strain evidence="1">CBS 121060</strain>
    </source>
</reference>
<evidence type="ECO:0000313" key="1">
    <source>
        <dbReference type="EMBL" id="RAH73840.1"/>
    </source>
</evidence>
<evidence type="ECO:0000313" key="2">
    <source>
        <dbReference type="Proteomes" id="UP000249661"/>
    </source>
</evidence>
<protein>
    <submittedName>
        <fullName evidence="1">Uncharacterized protein</fullName>
    </submittedName>
</protein>
<name>A0ACD1HK99_9EURO</name>
<dbReference type="Proteomes" id="UP000249661">
    <property type="component" value="Unassembled WGS sequence"/>
</dbReference>
<organism evidence="1 2">
    <name type="scientific">Aspergillus aculeatinus CBS 121060</name>
    <dbReference type="NCBI Taxonomy" id="1448322"/>
    <lineage>
        <taxon>Eukaryota</taxon>
        <taxon>Fungi</taxon>
        <taxon>Dikarya</taxon>
        <taxon>Ascomycota</taxon>
        <taxon>Pezizomycotina</taxon>
        <taxon>Eurotiomycetes</taxon>
        <taxon>Eurotiomycetidae</taxon>
        <taxon>Eurotiales</taxon>
        <taxon>Aspergillaceae</taxon>
        <taxon>Aspergillus</taxon>
        <taxon>Aspergillus subgen. Circumdati</taxon>
    </lineage>
</organism>
<dbReference type="EMBL" id="KZ824937">
    <property type="protein sequence ID" value="RAH73840.1"/>
    <property type="molecule type" value="Genomic_DNA"/>
</dbReference>
<sequence>MSSIEASASRALFLSSVMHILHRTVRSTGKYASGSNAASSLHIGFHLLRVLRDVIVPLIDTYGAVSCCRPRPQRGFSTRRCQETVASQDGKSLPLNSRVRNEGQARCRVVRPCDVILPDIVVRINVAALATVVSSLHYCLLPSTFMRRFASKP</sequence>